<feature type="domain" description="Allene oxide cyclase barrel-like" evidence="1">
    <location>
        <begin position="34"/>
        <end position="151"/>
    </location>
</feature>
<dbReference type="Proteomes" id="UP000481360">
    <property type="component" value="Unassembled WGS sequence"/>
</dbReference>
<dbReference type="PROSITE" id="PS51257">
    <property type="entry name" value="PROKAR_LIPOPROTEIN"/>
    <property type="match status" value="1"/>
</dbReference>
<sequence length="153" mass="16308">MKFIAMSLITFAAGGCGVDPGVTETLAGDQVEVLDLKVENDQYAALDLNQAGVSVGDMDVYSGNAMKDGRKVGRGGGSCQVTHLDGEKVTMQCVITMELEHGSVTMQSFWTRGASPLDMAVTGGTGVYRNARGTVRFWDIATPNERARAEITR</sequence>
<dbReference type="AlphaFoldDB" id="A0A7C9RTI4"/>
<evidence type="ECO:0000259" key="1">
    <source>
        <dbReference type="Pfam" id="PF18678"/>
    </source>
</evidence>
<dbReference type="GO" id="GO:0009695">
    <property type="term" value="P:jasmonic acid biosynthetic process"/>
    <property type="evidence" value="ECO:0007669"/>
    <property type="project" value="InterPro"/>
</dbReference>
<evidence type="ECO:0000313" key="2">
    <source>
        <dbReference type="EMBL" id="NGY62267.1"/>
    </source>
</evidence>
<keyword evidence="3" id="KW-1185">Reference proteome</keyword>
<dbReference type="GO" id="GO:0017000">
    <property type="term" value="P:antibiotic biosynthetic process"/>
    <property type="evidence" value="ECO:0007669"/>
    <property type="project" value="InterPro"/>
</dbReference>
<dbReference type="EMBL" id="JAAMPJ010000007">
    <property type="protein sequence ID" value="NGY62267.1"/>
    <property type="molecule type" value="Genomic_DNA"/>
</dbReference>
<dbReference type="GO" id="GO:0046423">
    <property type="term" value="F:allene-oxide cyclase activity"/>
    <property type="evidence" value="ECO:0007669"/>
    <property type="project" value="InterPro"/>
</dbReference>
<dbReference type="InterPro" id="IPR041013">
    <property type="entry name" value="AOC-like"/>
</dbReference>
<dbReference type="Gene3D" id="2.40.480.10">
    <property type="entry name" value="Allene oxide cyclase-like"/>
    <property type="match status" value="1"/>
</dbReference>
<comment type="caution">
    <text evidence="2">The sequence shown here is derived from an EMBL/GenBank/DDBJ whole genome shotgun (WGS) entry which is preliminary data.</text>
</comment>
<evidence type="ECO:0000313" key="3">
    <source>
        <dbReference type="Proteomes" id="UP000481360"/>
    </source>
</evidence>
<accession>A0A7C9RTI4</accession>
<organism evidence="2 3">
    <name type="scientific">Lentzea alba</name>
    <dbReference type="NCBI Taxonomy" id="2714351"/>
    <lineage>
        <taxon>Bacteria</taxon>
        <taxon>Bacillati</taxon>
        <taxon>Actinomycetota</taxon>
        <taxon>Actinomycetes</taxon>
        <taxon>Pseudonocardiales</taxon>
        <taxon>Pseudonocardiaceae</taxon>
        <taxon>Lentzea</taxon>
    </lineage>
</organism>
<name>A0A7C9RTI4_9PSEU</name>
<proteinExistence type="predicted"/>
<gene>
    <name evidence="2" type="ORF">G7043_25420</name>
</gene>
<dbReference type="InterPro" id="IPR044859">
    <property type="entry name" value="Allene_oxi_cyc_Dirigent"/>
</dbReference>
<reference evidence="2 3" key="1">
    <citation type="submission" date="2020-03" db="EMBL/GenBank/DDBJ databases">
        <title>Isolation and identification of active actinomycetes.</title>
        <authorList>
            <person name="Sun X."/>
        </authorList>
    </citation>
    <scope>NUCLEOTIDE SEQUENCE [LARGE SCALE GENOMIC DNA]</scope>
    <source>
        <strain evidence="2 3">NEAU-D13</strain>
    </source>
</reference>
<dbReference type="Pfam" id="PF18678">
    <property type="entry name" value="AOC_like"/>
    <property type="match status" value="1"/>
</dbReference>
<dbReference type="SUPFAM" id="SSF141493">
    <property type="entry name" value="Allene oxide cyclase-like"/>
    <property type="match status" value="1"/>
</dbReference>
<protein>
    <submittedName>
        <fullName evidence="2">Dirigent protein</fullName>
    </submittedName>
</protein>
<dbReference type="InterPro" id="IPR034871">
    <property type="entry name" value="Allene_oxi_cyc_sf"/>
</dbReference>